<dbReference type="AlphaFoldDB" id="A0A9E7FTI3"/>
<keyword evidence="2" id="KW-0812">Transmembrane</keyword>
<accession>A0A9E7FTI3</accession>
<dbReference type="Proteomes" id="UP001055439">
    <property type="component" value="Chromosome 5"/>
</dbReference>
<feature type="transmembrane region" description="Helical" evidence="2">
    <location>
        <begin position="197"/>
        <end position="218"/>
    </location>
</feature>
<feature type="region of interest" description="Disordered" evidence="1">
    <location>
        <begin position="1"/>
        <end position="48"/>
    </location>
</feature>
<protein>
    <submittedName>
        <fullName evidence="3">Uncharacterized protein</fullName>
    </submittedName>
</protein>
<gene>
    <name evidence="3" type="ORF">MUK42_20911</name>
</gene>
<reference evidence="3" key="1">
    <citation type="submission" date="2022-05" db="EMBL/GenBank/DDBJ databases">
        <title>The Musa troglodytarum L. genome provides insights into the mechanism of non-climacteric behaviour and enrichment of carotenoids.</title>
        <authorList>
            <person name="Wang J."/>
        </authorList>
    </citation>
    <scope>NUCLEOTIDE SEQUENCE</scope>
    <source>
        <tissue evidence="3">Leaf</tissue>
    </source>
</reference>
<sequence length="352" mass="40198">MLGNALNRASDHLAASKRPRRIGLIQDSPDPGLRSQKKDRMNQQPQISVEATIRINPDRNPKNRNNRNHGRFPIATLLIREELPRCHDEALSIRSNMNPNPTVAVLFVRVWEYEQLVRWNGSACEYEGVQGAFRKGVGRYARAVGTIFEEQEMFLEVVIAEAQNYFAGIAMYDPKALMTPRDPSENWSWIASSSHRLLPVALLMIVALIVSLLANIMLERNTFGGPLQVAIMVQANPEAWRRRWRNYSVPNGMKLEAAAHPTKAAKRTACSPSPPPPIHGRKGKRETERQKTKPNQQAERKKRTKRDASSSAFRHRIRSDQNFAEIWSNKKDQTSRKREERVSEPVTSRDRI</sequence>
<name>A0A9E7FTI3_9LILI</name>
<feature type="compositionally biased region" description="Basic and acidic residues" evidence="1">
    <location>
        <begin position="328"/>
        <end position="352"/>
    </location>
</feature>
<feature type="region of interest" description="Disordered" evidence="1">
    <location>
        <begin position="259"/>
        <end position="352"/>
    </location>
</feature>
<keyword evidence="2" id="KW-1133">Transmembrane helix</keyword>
<dbReference type="OrthoDB" id="20669at2759"/>
<keyword evidence="2" id="KW-0472">Membrane</keyword>
<proteinExistence type="predicted"/>
<dbReference type="EMBL" id="CP097507">
    <property type="protein sequence ID" value="URE00898.1"/>
    <property type="molecule type" value="Genomic_DNA"/>
</dbReference>
<organism evidence="3 4">
    <name type="scientific">Musa troglodytarum</name>
    <name type="common">fe'i banana</name>
    <dbReference type="NCBI Taxonomy" id="320322"/>
    <lineage>
        <taxon>Eukaryota</taxon>
        <taxon>Viridiplantae</taxon>
        <taxon>Streptophyta</taxon>
        <taxon>Embryophyta</taxon>
        <taxon>Tracheophyta</taxon>
        <taxon>Spermatophyta</taxon>
        <taxon>Magnoliopsida</taxon>
        <taxon>Liliopsida</taxon>
        <taxon>Zingiberales</taxon>
        <taxon>Musaceae</taxon>
        <taxon>Musa</taxon>
    </lineage>
</organism>
<keyword evidence="4" id="KW-1185">Reference proteome</keyword>
<evidence type="ECO:0000313" key="3">
    <source>
        <dbReference type="EMBL" id="URE00898.1"/>
    </source>
</evidence>
<evidence type="ECO:0000313" key="4">
    <source>
        <dbReference type="Proteomes" id="UP001055439"/>
    </source>
</evidence>
<evidence type="ECO:0000256" key="2">
    <source>
        <dbReference type="SAM" id="Phobius"/>
    </source>
</evidence>
<evidence type="ECO:0000256" key="1">
    <source>
        <dbReference type="SAM" id="MobiDB-lite"/>
    </source>
</evidence>